<dbReference type="AlphaFoldDB" id="A0A1F7F379"/>
<sequence>MTNNKTWGIAKPLILILLLFCFQVNAAVKVIFSGEDPEKTIPAQIDQTYVAALLWNNDTTYFTEGSKSLYKTFPYSTLKDDSTSALAHFFYHKYYPDWLSRSNGGYWLGFNGAYYDSHKLFIAGGNAFAGVLGADWSGYDYLWIDVRTNATDLKIKIQLEDQEIEPFVTAEYAIPDSGAWYTLQFDLNAALSARGLDLQHLASIQITYTSPNTTSSFWRKVYADNFRLVTSGESAQFPILQSLMNFALPPLPAAVAPYVPDISPDLTTLTAVDTVYYEAPSVSDSISLAPCGFINAFDKNNIAIGFSRFYSQISALKWDKYTAGALFTRNGGQAWEGSHGINRHDTLAVIWPESGIGAVLENHASFMLSSYGCCGPYGTGPRQFIHKYNFKGSAGWVPDKLLTCIDADMRHCGPFGSFISLPSGRWWVALGNRARTWDTDIYPDKRFTVNAKYSDDQGASWHSWRVAQGKSSEIPGIGYGNTGGRTYARPIIVPFNNHVAVLFTGMLAFKGLWWTYFDGSTWSTPERINANATNGGGDQYCNYAIAADNGDIFATAQGVHGVMHYDKSAGTWTNELTSADQLGLLAKVGEGIALVTYGDVVPDGGASWAWLDYTGAINLYRWDWKTNTWGNAEDLSGGAIPLKACGRVPDVKVSTYCPANMLVVGWNTTVNKIKILKIPYDGGEPSTKAQESNVPGTANNAININVRITSTGNIVPFTLPTGNGISAKITVHDIRGKKIANAWQGVLKNGLEVNWRGTGTQGARIAAGCYVIKVSTSNRIFAKSFNIVH</sequence>
<evidence type="ECO:0000256" key="1">
    <source>
        <dbReference type="SAM" id="SignalP"/>
    </source>
</evidence>
<feature type="chain" id="PRO_5009528358" description="FlgD Ig-like domain-containing protein" evidence="1">
    <location>
        <begin position="27"/>
        <end position="789"/>
    </location>
</feature>
<evidence type="ECO:0000313" key="3">
    <source>
        <dbReference type="Proteomes" id="UP000179243"/>
    </source>
</evidence>
<gene>
    <name evidence="2" type="ORF">A2519_17040</name>
</gene>
<dbReference type="EMBL" id="MFYX01000136">
    <property type="protein sequence ID" value="OGK00966.1"/>
    <property type="molecule type" value="Genomic_DNA"/>
</dbReference>
<feature type="signal peptide" evidence="1">
    <location>
        <begin position="1"/>
        <end position="26"/>
    </location>
</feature>
<dbReference type="Proteomes" id="UP000179243">
    <property type="component" value="Unassembled WGS sequence"/>
</dbReference>
<proteinExistence type="predicted"/>
<keyword evidence="1" id="KW-0732">Signal</keyword>
<organism evidence="2 3">
    <name type="scientific">Candidatus Raymondbacteria bacterium RIFOXYD12_FULL_49_13</name>
    <dbReference type="NCBI Taxonomy" id="1817890"/>
    <lineage>
        <taxon>Bacteria</taxon>
        <taxon>Raymondiibacteriota</taxon>
    </lineage>
</organism>
<reference evidence="2 3" key="1">
    <citation type="journal article" date="2016" name="Nat. Commun.">
        <title>Thousands of microbial genomes shed light on interconnected biogeochemical processes in an aquifer system.</title>
        <authorList>
            <person name="Anantharaman K."/>
            <person name="Brown C.T."/>
            <person name="Hug L.A."/>
            <person name="Sharon I."/>
            <person name="Castelle C.J."/>
            <person name="Probst A.J."/>
            <person name="Thomas B.C."/>
            <person name="Singh A."/>
            <person name="Wilkins M.J."/>
            <person name="Karaoz U."/>
            <person name="Brodie E.L."/>
            <person name="Williams K.H."/>
            <person name="Hubbard S.S."/>
            <person name="Banfield J.F."/>
        </authorList>
    </citation>
    <scope>NUCLEOTIDE SEQUENCE [LARGE SCALE GENOMIC DNA]</scope>
</reference>
<protein>
    <recommendedName>
        <fullName evidence="4">FlgD Ig-like domain-containing protein</fullName>
    </recommendedName>
</protein>
<accession>A0A1F7F379</accession>
<evidence type="ECO:0008006" key="4">
    <source>
        <dbReference type="Google" id="ProtNLM"/>
    </source>
</evidence>
<name>A0A1F7F379_UNCRA</name>
<comment type="caution">
    <text evidence="2">The sequence shown here is derived from an EMBL/GenBank/DDBJ whole genome shotgun (WGS) entry which is preliminary data.</text>
</comment>
<evidence type="ECO:0000313" key="2">
    <source>
        <dbReference type="EMBL" id="OGK00966.1"/>
    </source>
</evidence>